<evidence type="ECO:0000256" key="4">
    <source>
        <dbReference type="ARBA" id="ARBA00022989"/>
    </source>
</evidence>
<dbReference type="GO" id="GO:0050909">
    <property type="term" value="P:sensory perception of taste"/>
    <property type="evidence" value="ECO:0007669"/>
    <property type="project" value="InterPro"/>
</dbReference>
<dbReference type="InterPro" id="IPR013604">
    <property type="entry name" value="7TM_chemorcpt"/>
</dbReference>
<evidence type="ECO:0000313" key="7">
    <source>
        <dbReference type="EMBL" id="KAK9869174.1"/>
    </source>
</evidence>
<evidence type="ECO:0000256" key="1">
    <source>
        <dbReference type="ARBA" id="ARBA00004651"/>
    </source>
</evidence>
<proteinExistence type="predicted"/>
<evidence type="ECO:0000256" key="2">
    <source>
        <dbReference type="ARBA" id="ARBA00022475"/>
    </source>
</evidence>
<dbReference type="GO" id="GO:0005886">
    <property type="term" value="C:plasma membrane"/>
    <property type="evidence" value="ECO:0007669"/>
    <property type="project" value="UniProtKB-SubCell"/>
</dbReference>
<organism evidence="7 8">
    <name type="scientific">Henosepilachna vigintioctopunctata</name>
    <dbReference type="NCBI Taxonomy" id="420089"/>
    <lineage>
        <taxon>Eukaryota</taxon>
        <taxon>Metazoa</taxon>
        <taxon>Ecdysozoa</taxon>
        <taxon>Arthropoda</taxon>
        <taxon>Hexapoda</taxon>
        <taxon>Insecta</taxon>
        <taxon>Pterygota</taxon>
        <taxon>Neoptera</taxon>
        <taxon>Endopterygota</taxon>
        <taxon>Coleoptera</taxon>
        <taxon>Polyphaga</taxon>
        <taxon>Cucujiformia</taxon>
        <taxon>Coccinelloidea</taxon>
        <taxon>Coccinellidae</taxon>
        <taxon>Epilachninae</taxon>
        <taxon>Epilachnini</taxon>
        <taxon>Henosepilachna</taxon>
    </lineage>
</organism>
<keyword evidence="2" id="KW-1003">Cell membrane</keyword>
<dbReference type="AlphaFoldDB" id="A0AAW1TPW0"/>
<gene>
    <name evidence="7" type="ORF">WA026_002923</name>
</gene>
<reference evidence="7 8" key="1">
    <citation type="submission" date="2023-03" db="EMBL/GenBank/DDBJ databases">
        <title>Genome insight into feeding habits of ladybird beetles.</title>
        <authorList>
            <person name="Li H.-S."/>
            <person name="Huang Y.-H."/>
            <person name="Pang H."/>
        </authorList>
    </citation>
    <scope>NUCLEOTIDE SEQUENCE [LARGE SCALE GENOMIC DNA]</scope>
    <source>
        <strain evidence="7">SYSU_2023b</strain>
        <tissue evidence="7">Whole body</tissue>
    </source>
</reference>
<sequence>MGDDFSIVNSTQNMSYIILSMILPLLLAHVSSGVECEGKKLIRICLACSNKLSIIPKTYEDELLSKCLSVLCHQAEIRMPQISASGFFNIDYKMLGMIMGTVTSTMVILLQFMQSDRKVICEHLR</sequence>
<feature type="transmembrane region" description="Helical" evidence="6">
    <location>
        <begin position="94"/>
        <end position="113"/>
    </location>
</feature>
<keyword evidence="4 6" id="KW-1133">Transmembrane helix</keyword>
<accession>A0AAW1TPW0</accession>
<name>A0AAW1TPW0_9CUCU</name>
<keyword evidence="3 6" id="KW-0812">Transmembrane</keyword>
<protein>
    <submittedName>
        <fullName evidence="7">Uncharacterized protein</fullName>
    </submittedName>
</protein>
<evidence type="ECO:0000313" key="8">
    <source>
        <dbReference type="Proteomes" id="UP001431783"/>
    </source>
</evidence>
<keyword evidence="8" id="KW-1185">Reference proteome</keyword>
<keyword evidence="5 6" id="KW-0472">Membrane</keyword>
<dbReference type="EMBL" id="JARQZJ010000001">
    <property type="protein sequence ID" value="KAK9869174.1"/>
    <property type="molecule type" value="Genomic_DNA"/>
</dbReference>
<dbReference type="Pfam" id="PF08395">
    <property type="entry name" value="7tm_7"/>
    <property type="match status" value="1"/>
</dbReference>
<dbReference type="Proteomes" id="UP001431783">
    <property type="component" value="Unassembled WGS sequence"/>
</dbReference>
<evidence type="ECO:0000256" key="5">
    <source>
        <dbReference type="ARBA" id="ARBA00023136"/>
    </source>
</evidence>
<feature type="transmembrane region" description="Helical" evidence="6">
    <location>
        <begin position="14"/>
        <end position="34"/>
    </location>
</feature>
<comment type="caution">
    <text evidence="7">The sequence shown here is derived from an EMBL/GenBank/DDBJ whole genome shotgun (WGS) entry which is preliminary data.</text>
</comment>
<evidence type="ECO:0000256" key="3">
    <source>
        <dbReference type="ARBA" id="ARBA00022692"/>
    </source>
</evidence>
<evidence type="ECO:0000256" key="6">
    <source>
        <dbReference type="SAM" id="Phobius"/>
    </source>
</evidence>
<comment type="subcellular location">
    <subcellularLocation>
        <location evidence="1">Cell membrane</location>
        <topology evidence="1">Multi-pass membrane protein</topology>
    </subcellularLocation>
</comment>